<dbReference type="InterPro" id="IPR028082">
    <property type="entry name" value="Peripla_BP_I"/>
</dbReference>
<evidence type="ECO:0000313" key="6">
    <source>
        <dbReference type="Proteomes" id="UP000306477"/>
    </source>
</evidence>
<dbReference type="EMBL" id="SLUB01000017">
    <property type="protein sequence ID" value="THE12408.1"/>
    <property type="molecule type" value="Genomic_DNA"/>
</dbReference>
<keyword evidence="2 5" id="KW-0238">DNA-binding</keyword>
<reference evidence="5 6" key="1">
    <citation type="journal article" date="2019" name="Indoor Air">
        <title>Impacts of indoor surface finishes on bacterial viability.</title>
        <authorList>
            <person name="Hu J."/>
            <person name="Maamar S.B."/>
            <person name="Glawe A.J."/>
            <person name="Gottel N."/>
            <person name="Gilbert J.A."/>
            <person name="Hartmann E.M."/>
        </authorList>
    </citation>
    <scope>NUCLEOTIDE SEQUENCE [LARGE SCALE GENOMIC DNA]</scope>
    <source>
        <strain evidence="5 6">AF060A6</strain>
    </source>
</reference>
<keyword evidence="1" id="KW-0805">Transcription regulation</keyword>
<dbReference type="AlphaFoldDB" id="A0A4S3PS73"/>
<dbReference type="InterPro" id="IPR010982">
    <property type="entry name" value="Lambda_DNA-bd_dom_sf"/>
</dbReference>
<gene>
    <name evidence="5" type="ORF">E1I69_11110</name>
</gene>
<dbReference type="Pfam" id="PF00356">
    <property type="entry name" value="LacI"/>
    <property type="match status" value="1"/>
</dbReference>
<sequence length="330" mass="37754">MATIKDVALRAGFSISTVSRVLNNDDSLSVPDETREKIYEAADELNYRKKTVRPIVKNIAFLYWLSDKEELEDVYFKTMRMEIERLGKVFNVELMTYKVSEGIDKIPDNIEGFIAVGMFPDRDIEALRRKTQNGVFIDLSPDPKHYDSVRPDLVQITKEAIDIFMESGHERIGFIGGTYHNPNTHEEDMDIREQTFRAYMQEKGLLVEDYVFTHRGFSVDNGYQLMTNAIKALKDDLPTAFFIAADPIAVGCLQALNEHEISIPNRVSVISVNNISVSKYVSPPLTTFHIDIKELCKNAMQLLLERVVEKRKLSKTLYIGSEIVMRKSTK</sequence>
<dbReference type="SMART" id="SM00354">
    <property type="entry name" value="HTH_LACI"/>
    <property type="match status" value="1"/>
</dbReference>
<proteinExistence type="predicted"/>
<evidence type="ECO:0000259" key="4">
    <source>
        <dbReference type="PROSITE" id="PS50932"/>
    </source>
</evidence>
<keyword evidence="6" id="KW-1185">Reference proteome</keyword>
<dbReference type="Proteomes" id="UP000306477">
    <property type="component" value="Unassembled WGS sequence"/>
</dbReference>
<feature type="domain" description="HTH lacI-type" evidence="4">
    <location>
        <begin position="2"/>
        <end position="58"/>
    </location>
</feature>
<protein>
    <submittedName>
        <fullName evidence="5">LacI family DNA-binding transcriptional regulator</fullName>
    </submittedName>
</protein>
<name>A0A4S3PS73_9BACI</name>
<dbReference type="InterPro" id="IPR046335">
    <property type="entry name" value="LacI/GalR-like_sensor"/>
</dbReference>
<dbReference type="Pfam" id="PF13377">
    <property type="entry name" value="Peripla_BP_3"/>
    <property type="match status" value="1"/>
</dbReference>
<dbReference type="RefSeq" id="WP_136379686.1">
    <property type="nucleotide sequence ID" value="NZ_SLUB01000017.1"/>
</dbReference>
<dbReference type="SUPFAM" id="SSF47413">
    <property type="entry name" value="lambda repressor-like DNA-binding domains"/>
    <property type="match status" value="1"/>
</dbReference>
<evidence type="ECO:0000256" key="1">
    <source>
        <dbReference type="ARBA" id="ARBA00023015"/>
    </source>
</evidence>
<dbReference type="InterPro" id="IPR000843">
    <property type="entry name" value="HTH_LacI"/>
</dbReference>
<dbReference type="PANTHER" id="PTHR30146">
    <property type="entry name" value="LACI-RELATED TRANSCRIPTIONAL REPRESSOR"/>
    <property type="match status" value="1"/>
</dbReference>
<dbReference type="OrthoDB" id="43195at2"/>
<dbReference type="Gene3D" id="1.10.260.40">
    <property type="entry name" value="lambda repressor-like DNA-binding domains"/>
    <property type="match status" value="1"/>
</dbReference>
<evidence type="ECO:0000256" key="3">
    <source>
        <dbReference type="ARBA" id="ARBA00023163"/>
    </source>
</evidence>
<dbReference type="CDD" id="cd01392">
    <property type="entry name" value="HTH_LacI"/>
    <property type="match status" value="1"/>
</dbReference>
<organism evidence="5 6">
    <name type="scientific">Bacillus timonensis</name>
    <dbReference type="NCBI Taxonomy" id="1033734"/>
    <lineage>
        <taxon>Bacteria</taxon>
        <taxon>Bacillati</taxon>
        <taxon>Bacillota</taxon>
        <taxon>Bacilli</taxon>
        <taxon>Bacillales</taxon>
        <taxon>Bacillaceae</taxon>
        <taxon>Bacillus</taxon>
    </lineage>
</organism>
<dbReference type="GO" id="GO:0000976">
    <property type="term" value="F:transcription cis-regulatory region binding"/>
    <property type="evidence" value="ECO:0007669"/>
    <property type="project" value="TreeGrafter"/>
</dbReference>
<dbReference type="CDD" id="cd01544">
    <property type="entry name" value="PBP1_GalR"/>
    <property type="match status" value="1"/>
</dbReference>
<dbReference type="PROSITE" id="PS50932">
    <property type="entry name" value="HTH_LACI_2"/>
    <property type="match status" value="1"/>
</dbReference>
<accession>A0A4S3PS73</accession>
<evidence type="ECO:0000256" key="2">
    <source>
        <dbReference type="ARBA" id="ARBA00023125"/>
    </source>
</evidence>
<evidence type="ECO:0000313" key="5">
    <source>
        <dbReference type="EMBL" id="THE12408.1"/>
    </source>
</evidence>
<dbReference type="GO" id="GO:0003700">
    <property type="term" value="F:DNA-binding transcription factor activity"/>
    <property type="evidence" value="ECO:0007669"/>
    <property type="project" value="TreeGrafter"/>
</dbReference>
<dbReference type="PANTHER" id="PTHR30146:SF149">
    <property type="entry name" value="HTH-TYPE TRANSCRIPTIONAL REGULATOR EBGR"/>
    <property type="match status" value="1"/>
</dbReference>
<comment type="caution">
    <text evidence="5">The sequence shown here is derived from an EMBL/GenBank/DDBJ whole genome shotgun (WGS) entry which is preliminary data.</text>
</comment>
<keyword evidence="3" id="KW-0804">Transcription</keyword>
<dbReference type="Gene3D" id="3.40.50.2300">
    <property type="match status" value="2"/>
</dbReference>
<dbReference type="SUPFAM" id="SSF53822">
    <property type="entry name" value="Periplasmic binding protein-like I"/>
    <property type="match status" value="1"/>
</dbReference>